<dbReference type="EMBL" id="CAADJE010000019">
    <property type="protein sequence ID" value="VFS61825.1"/>
    <property type="molecule type" value="Genomic_DNA"/>
</dbReference>
<dbReference type="SUPFAM" id="SSF55729">
    <property type="entry name" value="Acyl-CoA N-acyltransferases (Nat)"/>
    <property type="match status" value="1"/>
</dbReference>
<protein>
    <recommendedName>
        <fullName evidence="3">N-acetyltransferase domain-containing protein</fullName>
    </recommendedName>
</protein>
<accession>A0A485ALG9</accession>
<dbReference type="Proteomes" id="UP000345637">
    <property type="component" value="Unassembled WGS sequence"/>
</dbReference>
<name>A0A485ALG9_RAOPL</name>
<proteinExistence type="predicted"/>
<evidence type="ECO:0008006" key="3">
    <source>
        <dbReference type="Google" id="ProtNLM"/>
    </source>
</evidence>
<gene>
    <name evidence="1" type="ORF">NCTC12998_01621</name>
</gene>
<dbReference type="InterPro" id="IPR016181">
    <property type="entry name" value="Acyl_CoA_acyltransferase"/>
</dbReference>
<dbReference type="Gene3D" id="3.40.630.30">
    <property type="match status" value="1"/>
</dbReference>
<dbReference type="AlphaFoldDB" id="A0A485ALG9"/>
<reference evidence="1 2" key="1">
    <citation type="submission" date="2019-03" db="EMBL/GenBank/DDBJ databases">
        <authorList>
            <consortium name="Pathogen Informatics"/>
        </authorList>
    </citation>
    <scope>NUCLEOTIDE SEQUENCE [LARGE SCALE GENOMIC DNA]</scope>
    <source>
        <strain evidence="1 2">NCTC12998</strain>
    </source>
</reference>
<evidence type="ECO:0000313" key="2">
    <source>
        <dbReference type="Proteomes" id="UP000345637"/>
    </source>
</evidence>
<evidence type="ECO:0000313" key="1">
    <source>
        <dbReference type="EMBL" id="VFS61825.1"/>
    </source>
</evidence>
<organism evidence="1 2">
    <name type="scientific">Raoultella planticola</name>
    <name type="common">Klebsiella planticola</name>
    <dbReference type="NCBI Taxonomy" id="575"/>
    <lineage>
        <taxon>Bacteria</taxon>
        <taxon>Pseudomonadati</taxon>
        <taxon>Pseudomonadota</taxon>
        <taxon>Gammaproteobacteria</taxon>
        <taxon>Enterobacterales</taxon>
        <taxon>Enterobacteriaceae</taxon>
        <taxon>Klebsiella/Raoultella group</taxon>
        <taxon>Raoultella</taxon>
    </lineage>
</organism>
<sequence length="98" mass="10676">MPPILFAAYALGDESDWTWLASTCPASVEATTHWVAGKVNDDALVPFAVIDLRTERAVGWSAIWPSIGQWGTVEIGHVTWSRKNEEYAAGYGSRCGCC</sequence>